<dbReference type="Gene3D" id="3.30.43.10">
    <property type="entry name" value="Uridine Diphospho-n-acetylenolpyruvylglucosamine Reductase, domain 2"/>
    <property type="match status" value="1"/>
</dbReference>
<dbReference type="PANTHER" id="PTHR42973">
    <property type="entry name" value="BINDING OXIDOREDUCTASE, PUTATIVE (AFU_ORTHOLOGUE AFUA_1G17690)-RELATED"/>
    <property type="match status" value="1"/>
</dbReference>
<comment type="cofactor">
    <cofactor evidence="1">
        <name>FAD</name>
        <dbReference type="ChEBI" id="CHEBI:57692"/>
    </cofactor>
</comment>
<keyword evidence="8" id="KW-1185">Reference proteome</keyword>
<keyword evidence="4" id="KW-0274">FAD</keyword>
<name>A0ABU8L9H0_9MICO</name>
<dbReference type="InterPro" id="IPR016169">
    <property type="entry name" value="FAD-bd_PCMH_sub2"/>
</dbReference>
<feature type="domain" description="FAD-binding PCMH-type" evidence="6">
    <location>
        <begin position="37"/>
        <end position="209"/>
    </location>
</feature>
<evidence type="ECO:0000313" key="8">
    <source>
        <dbReference type="Proteomes" id="UP001371224"/>
    </source>
</evidence>
<evidence type="ECO:0000256" key="2">
    <source>
        <dbReference type="ARBA" id="ARBA00005466"/>
    </source>
</evidence>
<evidence type="ECO:0000256" key="1">
    <source>
        <dbReference type="ARBA" id="ARBA00001974"/>
    </source>
</evidence>
<evidence type="ECO:0000313" key="7">
    <source>
        <dbReference type="EMBL" id="MEJ1087965.1"/>
    </source>
</evidence>
<sequence>MTLASTPDLTTLRAVDGLHFPGEPGYDHARLAWNLIADQHPTVIAVPESIDGAVRMVRAAADAGLRIAPQASGHGAPALDQEALRGAMLLRLHRLTGVEIDAEARTARVLGGTLWREVVEAAAPHGLTALHGSAGDVAVSGYILGGGISFYGREHGLAAHRMRAVEIITADGALVRASATEHSDLFWALQGGGGNFGAVVAIEIDLLPIPDVRTGFLLWDISAASDVVPVWRDWTRGLDRAATTSLRLLRFPPVPEMPPFLSGRSLVIIDGAILADDASAADLLQPLRALAPEMDTFASIPAPAMLEVHMDPPVPSAAISDHLMLGDLSDTAIDALLESAGVDATAAPMIIEIRHLGGAFGDPKDAAVRGIDGEYALLAVQPVAVPEFAEQAAGLVAGAIEAMRPWADCAPYLNFIDAPLDAATAFDPETLERLHRVRAQYDPDRVWLSAHALPEVEPV</sequence>
<dbReference type="SUPFAM" id="SSF56176">
    <property type="entry name" value="FAD-binding/transporter-associated domain-like"/>
    <property type="match status" value="1"/>
</dbReference>
<dbReference type="PROSITE" id="PS51387">
    <property type="entry name" value="FAD_PCMH"/>
    <property type="match status" value="1"/>
</dbReference>
<accession>A0ABU8L9H0</accession>
<dbReference type="Gene3D" id="3.40.462.20">
    <property type="match status" value="1"/>
</dbReference>
<comment type="similarity">
    <text evidence="2">Belongs to the oxygen-dependent FAD-linked oxidoreductase family.</text>
</comment>
<evidence type="ECO:0000256" key="5">
    <source>
        <dbReference type="ARBA" id="ARBA00023002"/>
    </source>
</evidence>
<dbReference type="InterPro" id="IPR050416">
    <property type="entry name" value="FAD-linked_Oxidoreductase"/>
</dbReference>
<evidence type="ECO:0000256" key="3">
    <source>
        <dbReference type="ARBA" id="ARBA00022630"/>
    </source>
</evidence>
<dbReference type="RefSeq" id="WP_337331631.1">
    <property type="nucleotide sequence ID" value="NZ_JBBDGM010000004.1"/>
</dbReference>
<organism evidence="7 8">
    <name type="scientific">Microbacterium bandirmense</name>
    <dbReference type="NCBI Taxonomy" id="3122050"/>
    <lineage>
        <taxon>Bacteria</taxon>
        <taxon>Bacillati</taxon>
        <taxon>Actinomycetota</taxon>
        <taxon>Actinomycetes</taxon>
        <taxon>Micrococcales</taxon>
        <taxon>Microbacteriaceae</taxon>
        <taxon>Microbacterium</taxon>
    </lineage>
</organism>
<reference evidence="7 8" key="1">
    <citation type="submission" date="2024-02" db="EMBL/GenBank/DDBJ databases">
        <authorList>
            <person name="Saticioglu I.B."/>
        </authorList>
    </citation>
    <scope>NUCLEOTIDE SEQUENCE [LARGE SCALE GENOMIC DNA]</scope>
    <source>
        <strain evidence="7 8">Mu-80</strain>
    </source>
</reference>
<keyword evidence="3" id="KW-0285">Flavoprotein</keyword>
<dbReference type="PANTHER" id="PTHR42973:SF39">
    <property type="entry name" value="FAD-BINDING PCMH-TYPE DOMAIN-CONTAINING PROTEIN"/>
    <property type="match status" value="1"/>
</dbReference>
<proteinExistence type="inferred from homology"/>
<dbReference type="InterPro" id="IPR036318">
    <property type="entry name" value="FAD-bd_PCMH-like_sf"/>
</dbReference>
<dbReference type="InterPro" id="IPR016167">
    <property type="entry name" value="FAD-bd_PCMH_sub1"/>
</dbReference>
<comment type="caution">
    <text evidence="7">The sequence shown here is derived from an EMBL/GenBank/DDBJ whole genome shotgun (WGS) entry which is preliminary data.</text>
</comment>
<dbReference type="EMBL" id="JBBDGM010000004">
    <property type="protein sequence ID" value="MEJ1087965.1"/>
    <property type="molecule type" value="Genomic_DNA"/>
</dbReference>
<keyword evidence="5" id="KW-0560">Oxidoreductase</keyword>
<evidence type="ECO:0000256" key="4">
    <source>
        <dbReference type="ARBA" id="ARBA00022827"/>
    </source>
</evidence>
<dbReference type="Pfam" id="PF01565">
    <property type="entry name" value="FAD_binding_4"/>
    <property type="match status" value="1"/>
</dbReference>
<dbReference type="Proteomes" id="UP001371224">
    <property type="component" value="Unassembled WGS sequence"/>
</dbReference>
<protein>
    <submittedName>
        <fullName evidence="7">FAD-binding oxidoreductase</fullName>
    </submittedName>
</protein>
<dbReference type="Gene3D" id="3.30.465.10">
    <property type="match status" value="1"/>
</dbReference>
<gene>
    <name evidence="7" type="ORF">WDU99_06500</name>
</gene>
<dbReference type="InterPro" id="IPR006094">
    <property type="entry name" value="Oxid_FAD_bind_N"/>
</dbReference>
<evidence type="ECO:0000259" key="6">
    <source>
        <dbReference type="PROSITE" id="PS51387"/>
    </source>
</evidence>
<dbReference type="InterPro" id="IPR016166">
    <property type="entry name" value="FAD-bd_PCMH"/>
</dbReference>